<evidence type="ECO:0000256" key="1">
    <source>
        <dbReference type="SAM" id="MobiDB-lite"/>
    </source>
</evidence>
<sequence length="58" mass="6729">MTLSSKQMNVCVINQLNEHLSTRFRRQQQEPCSNNNNSNNNTIVNNHSSDDLTQEYMS</sequence>
<feature type="non-terminal residue" evidence="2">
    <location>
        <position position="58"/>
    </location>
</feature>
<accession>A0A8S3DNG0</accession>
<proteinExistence type="predicted"/>
<feature type="region of interest" description="Disordered" evidence="1">
    <location>
        <begin position="24"/>
        <end position="58"/>
    </location>
</feature>
<dbReference type="AlphaFoldDB" id="A0A8S3DNG0"/>
<evidence type="ECO:0000313" key="3">
    <source>
        <dbReference type="Proteomes" id="UP000676336"/>
    </source>
</evidence>
<evidence type="ECO:0000313" key="2">
    <source>
        <dbReference type="EMBL" id="CAF4989606.1"/>
    </source>
</evidence>
<feature type="compositionally biased region" description="Low complexity" evidence="1">
    <location>
        <begin position="33"/>
        <end position="47"/>
    </location>
</feature>
<reference evidence="2" key="1">
    <citation type="submission" date="2021-02" db="EMBL/GenBank/DDBJ databases">
        <authorList>
            <person name="Nowell W R."/>
        </authorList>
    </citation>
    <scope>NUCLEOTIDE SEQUENCE</scope>
</reference>
<dbReference type="EMBL" id="CAJOBI010200341">
    <property type="protein sequence ID" value="CAF4989606.1"/>
    <property type="molecule type" value="Genomic_DNA"/>
</dbReference>
<protein>
    <submittedName>
        <fullName evidence="2">Uncharacterized protein</fullName>
    </submittedName>
</protein>
<name>A0A8S3DNG0_9BILA</name>
<organism evidence="2 3">
    <name type="scientific">Rotaria magnacalcarata</name>
    <dbReference type="NCBI Taxonomy" id="392030"/>
    <lineage>
        <taxon>Eukaryota</taxon>
        <taxon>Metazoa</taxon>
        <taxon>Spiralia</taxon>
        <taxon>Gnathifera</taxon>
        <taxon>Rotifera</taxon>
        <taxon>Eurotatoria</taxon>
        <taxon>Bdelloidea</taxon>
        <taxon>Philodinida</taxon>
        <taxon>Philodinidae</taxon>
        <taxon>Rotaria</taxon>
    </lineage>
</organism>
<dbReference type="Proteomes" id="UP000676336">
    <property type="component" value="Unassembled WGS sequence"/>
</dbReference>
<comment type="caution">
    <text evidence="2">The sequence shown here is derived from an EMBL/GenBank/DDBJ whole genome shotgun (WGS) entry which is preliminary data.</text>
</comment>
<gene>
    <name evidence="2" type="ORF">SMN809_LOCUS56209</name>
</gene>